<proteinExistence type="predicted"/>
<keyword evidence="4" id="KW-1185">Reference proteome</keyword>
<dbReference type="Gene3D" id="3.10.105.10">
    <property type="entry name" value="Dipeptide-binding Protein, Domain 3"/>
    <property type="match status" value="1"/>
</dbReference>
<dbReference type="InterPro" id="IPR000914">
    <property type="entry name" value="SBP_5_dom"/>
</dbReference>
<dbReference type="CDD" id="cd08506">
    <property type="entry name" value="PBP2_clavulanate_OppA2"/>
    <property type="match status" value="1"/>
</dbReference>
<dbReference type="GO" id="GO:0015833">
    <property type="term" value="P:peptide transport"/>
    <property type="evidence" value="ECO:0007669"/>
    <property type="project" value="TreeGrafter"/>
</dbReference>
<dbReference type="GO" id="GO:0042597">
    <property type="term" value="C:periplasmic space"/>
    <property type="evidence" value="ECO:0007669"/>
    <property type="project" value="UniProtKB-ARBA"/>
</dbReference>
<name>A0A1C4U239_9ACTN</name>
<evidence type="ECO:0000256" key="1">
    <source>
        <dbReference type="SAM" id="SignalP"/>
    </source>
</evidence>
<dbReference type="InterPro" id="IPR039424">
    <property type="entry name" value="SBP_5"/>
</dbReference>
<protein>
    <submittedName>
        <fullName evidence="3">Peptide/nickel transport system substrate-binding protein</fullName>
    </submittedName>
</protein>
<accession>A0A1C4U239</accession>
<evidence type="ECO:0000313" key="3">
    <source>
        <dbReference type="EMBL" id="SCE65699.1"/>
    </source>
</evidence>
<dbReference type="RefSeq" id="WP_091040943.1">
    <property type="nucleotide sequence ID" value="NZ_FMCV01000001.1"/>
</dbReference>
<organism evidence="3 4">
    <name type="scientific">Micromonospora marina</name>
    <dbReference type="NCBI Taxonomy" id="307120"/>
    <lineage>
        <taxon>Bacteria</taxon>
        <taxon>Bacillati</taxon>
        <taxon>Actinomycetota</taxon>
        <taxon>Actinomycetes</taxon>
        <taxon>Micromonosporales</taxon>
        <taxon>Micromonosporaceae</taxon>
        <taxon>Micromonospora</taxon>
    </lineage>
</organism>
<dbReference type="Proteomes" id="UP000198551">
    <property type="component" value="Unassembled WGS sequence"/>
</dbReference>
<evidence type="ECO:0000313" key="4">
    <source>
        <dbReference type="Proteomes" id="UP000198551"/>
    </source>
</evidence>
<sequence length="580" mass="62535">MRPRAAAAAGGAIALVVALGACSENTGEGTTVDTNRQQAGVIATDPKDSQGPAAEIDGAAKGGTFTIIRETPISHLDPQRTYSFAGLMASPLFARYLTTWKDDGKGGLVLVGDLAENPGKNVDNDCKVWEFTIKDGVKFEDGSPITSKEIAYGIARSFDPDLTGGPTYIQEWLADTAQYDTKWDFKQNKTSLPPGLTTPDAKTLRFEFAKPRCDLPFAVSLPTTAPLKPEKDTGVNLDQKPFSSGPYKIAKNQVGVQLTLDRNPNWDAKTDPVRHQYPDQFVWSFGPTADAANNRVIADNGADQSALAFNSVPASLVAKVAGDPALKPRTLLSPTPSANQLVINTQRVKDLKIRQALNYAIDREGLVKALGGQTVAQPITTLMPPSTIGYKAYDAYPAGANGNVEKAKELLGGQTPELVLGVADNTTEQAEAVQLKGNLERAGFKITVRNIPDDAKLDEIKKKDNPWDLYIGNWAADWPSGASILPVLYDGRTIKAEGNSNQSYFNDDAINAEMDRILALPPSEQGPEWGKLDERIMKEHAPVVPLYVDVAYNVHGSRAGGVFISSVFGYPNFVNAYVKQ</sequence>
<feature type="signal peptide" evidence="1">
    <location>
        <begin position="1"/>
        <end position="23"/>
    </location>
</feature>
<feature type="chain" id="PRO_5008704375" evidence="1">
    <location>
        <begin position="24"/>
        <end position="580"/>
    </location>
</feature>
<dbReference type="AlphaFoldDB" id="A0A1C4U239"/>
<reference evidence="4" key="1">
    <citation type="submission" date="2016-06" db="EMBL/GenBank/DDBJ databases">
        <authorList>
            <person name="Varghese N."/>
        </authorList>
    </citation>
    <scope>NUCLEOTIDE SEQUENCE [LARGE SCALE GENOMIC DNA]</scope>
    <source>
        <strain evidence="4">DSM 45555</strain>
    </source>
</reference>
<dbReference type="EMBL" id="FMCV01000001">
    <property type="protein sequence ID" value="SCE65699.1"/>
    <property type="molecule type" value="Genomic_DNA"/>
</dbReference>
<keyword evidence="1" id="KW-0732">Signal</keyword>
<dbReference type="GO" id="GO:0043190">
    <property type="term" value="C:ATP-binding cassette (ABC) transporter complex"/>
    <property type="evidence" value="ECO:0007669"/>
    <property type="project" value="InterPro"/>
</dbReference>
<dbReference type="PANTHER" id="PTHR30290">
    <property type="entry name" value="PERIPLASMIC BINDING COMPONENT OF ABC TRANSPORTER"/>
    <property type="match status" value="1"/>
</dbReference>
<dbReference type="GO" id="GO:1904680">
    <property type="term" value="F:peptide transmembrane transporter activity"/>
    <property type="evidence" value="ECO:0007669"/>
    <property type="project" value="TreeGrafter"/>
</dbReference>
<gene>
    <name evidence="3" type="ORF">GA0070215_101182</name>
</gene>
<dbReference type="PROSITE" id="PS51257">
    <property type="entry name" value="PROKAR_LIPOPROTEIN"/>
    <property type="match status" value="1"/>
</dbReference>
<feature type="domain" description="Solute-binding protein family 5" evidence="2">
    <location>
        <begin position="110"/>
        <end position="492"/>
    </location>
</feature>
<evidence type="ECO:0000259" key="2">
    <source>
        <dbReference type="Pfam" id="PF00496"/>
    </source>
</evidence>
<dbReference type="PANTHER" id="PTHR30290:SF83">
    <property type="entry name" value="ABC TRANSPORTER SUBSTRATE-BINDING PROTEIN"/>
    <property type="match status" value="1"/>
</dbReference>
<dbReference type="InterPro" id="IPR030678">
    <property type="entry name" value="Peptide/Ni-bd"/>
</dbReference>
<dbReference type="Pfam" id="PF00496">
    <property type="entry name" value="SBP_bac_5"/>
    <property type="match status" value="1"/>
</dbReference>
<dbReference type="SUPFAM" id="SSF53850">
    <property type="entry name" value="Periplasmic binding protein-like II"/>
    <property type="match status" value="1"/>
</dbReference>
<dbReference type="Gene3D" id="3.40.190.10">
    <property type="entry name" value="Periplasmic binding protein-like II"/>
    <property type="match status" value="1"/>
</dbReference>
<dbReference type="PIRSF" id="PIRSF002741">
    <property type="entry name" value="MppA"/>
    <property type="match status" value="1"/>
</dbReference>